<dbReference type="Proteomes" id="UP000747399">
    <property type="component" value="Unassembled WGS sequence"/>
</dbReference>
<keyword evidence="3" id="KW-0812">Transmembrane</keyword>
<feature type="region of interest" description="Disordered" evidence="2">
    <location>
        <begin position="290"/>
        <end position="395"/>
    </location>
</feature>
<evidence type="ECO:0000256" key="3">
    <source>
        <dbReference type="SAM" id="Phobius"/>
    </source>
</evidence>
<feature type="region of interest" description="Disordered" evidence="2">
    <location>
        <begin position="1044"/>
        <end position="1076"/>
    </location>
</feature>
<dbReference type="EMBL" id="BNCO01000063">
    <property type="protein sequence ID" value="GIL64138.1"/>
    <property type="molecule type" value="Genomic_DNA"/>
</dbReference>
<feature type="transmembrane region" description="Helical" evidence="3">
    <location>
        <begin position="857"/>
        <end position="880"/>
    </location>
</feature>
<comment type="caution">
    <text evidence="4">The sequence shown here is derived from an EMBL/GenBank/DDBJ whole genome shotgun (WGS) entry which is preliminary data.</text>
</comment>
<keyword evidence="1" id="KW-0945">Host-virus interaction</keyword>
<feature type="compositionally biased region" description="Low complexity" evidence="2">
    <location>
        <begin position="580"/>
        <end position="590"/>
    </location>
</feature>
<evidence type="ECO:0000256" key="1">
    <source>
        <dbReference type="ARBA" id="ARBA00022581"/>
    </source>
</evidence>
<feature type="region of interest" description="Disordered" evidence="2">
    <location>
        <begin position="925"/>
        <end position="965"/>
    </location>
</feature>
<dbReference type="AlphaFoldDB" id="A0A8J4FAU6"/>
<reference evidence="4" key="1">
    <citation type="journal article" date="2021" name="Proc. Natl. Acad. Sci. U.S.A.">
        <title>Three genomes in the algal genus Volvox reveal the fate of a haploid sex-determining region after a transition to homothallism.</title>
        <authorList>
            <person name="Yamamoto K."/>
            <person name="Hamaji T."/>
            <person name="Kawai-Toyooka H."/>
            <person name="Matsuzaki R."/>
            <person name="Takahashi F."/>
            <person name="Nishimura Y."/>
            <person name="Kawachi M."/>
            <person name="Noguchi H."/>
            <person name="Minakuchi Y."/>
            <person name="Umen J.G."/>
            <person name="Toyoda A."/>
            <person name="Nozaki H."/>
        </authorList>
    </citation>
    <scope>NUCLEOTIDE SEQUENCE</scope>
    <source>
        <strain evidence="4">NIES-3780</strain>
    </source>
</reference>
<keyword evidence="5" id="KW-1185">Reference proteome</keyword>
<dbReference type="InterPro" id="IPR016187">
    <property type="entry name" value="CTDL_fold"/>
</dbReference>
<accession>A0A8J4FAU6</accession>
<protein>
    <submittedName>
        <fullName evidence="4">Uncharacterized protein</fullName>
    </submittedName>
</protein>
<feature type="compositionally biased region" description="Pro residues" evidence="2">
    <location>
        <begin position="568"/>
        <end position="579"/>
    </location>
</feature>
<organism evidence="4 5">
    <name type="scientific">Volvox africanus</name>
    <dbReference type="NCBI Taxonomy" id="51714"/>
    <lineage>
        <taxon>Eukaryota</taxon>
        <taxon>Viridiplantae</taxon>
        <taxon>Chlorophyta</taxon>
        <taxon>core chlorophytes</taxon>
        <taxon>Chlorophyceae</taxon>
        <taxon>CS clade</taxon>
        <taxon>Chlamydomonadales</taxon>
        <taxon>Volvocaceae</taxon>
        <taxon>Volvox</taxon>
    </lineage>
</organism>
<evidence type="ECO:0000256" key="2">
    <source>
        <dbReference type="SAM" id="MobiDB-lite"/>
    </source>
</evidence>
<feature type="compositionally biased region" description="Polar residues" evidence="2">
    <location>
        <begin position="554"/>
        <end position="566"/>
    </location>
</feature>
<sequence>MQNVIARNALLRRVQDEAASPYYSLNKAPTILIHGIALLVLLIYLDSKDGKVEGFKYDIQFQDSSNGKYRYELHWIPSSFVGAMATCQSRGQGQGILTPLTTYEELGLVLTLLGGGCCPQNYEIEEFIFVGLTTLGNKHSISFLDRPWPGSSTALLRNVSTPGRGFVNGSWPDDPAITSAAATPVSDTSVLDTTPVRPLCAAIRLQKSRPPEDSATARAQAATSQLQLAVCSNDVVRGLSCTSHSESSKNVSYQLEIHFHDCDGGPLNQGGGGGSAAAHAFVCRVPAFMRPPSQPASEQPPAPPSETRPAAPDTTPAASDQNTELSPSPTPTPTPTPTPPTPTPPTPTPTPTPTTPVNNLSPPVPAVPRPRLATTSPPLPSPGEDPPRPVPSPAFVGAVGTPQPSGGVPLLANATLTLSAAHVMPKCDTEVLNVSGVAIRYLACHVAASWSESAQLCTQLLVGGTLAAFESQAQMDAVFMAFSRKDLGGMHDFWFGLVSGTSPEQPSGPSEPTLEYVLTDPRVAPILPLLLWTTGGLVTHSSCLADPEAPPPSQSSDVHSGTQVSNPPIMPTPHPPTPRAPISTSSTSAPARHDQYPDPVSPFLPTTTSPPVLAPGTTPVPVIPPSTALLPQASGCCASLVLSSSPATSNSTYGTGVTNGSVLRACCHKIRFICQARVAAESTETTPTSGGLSAGGGSGATTLLAGLFLDALESSYKGSYRIFMAKLDMRLIGAPYSSLSGPFESSAVEGFCTETARQLSQATRLPAWSFAILELRNGSVVATINLTVRGLPRATRDNFTEFVSASLIGRKPAELFSGDFIATWSIQDCVVTILGVWEIGDPFMPASLDRSSSRRALILIVGVVVGVVLVAAALGLILLVRRRRQQQRYGTPVYLSSLGDADPSQLKINRTSFLSPQLLQSLPSTIPEASGSATQDALTRHPATKPFSQASSSSLMRIAGPSSAGQWQQPDLLQFASVDTVEKNGMPRYQQQQQQQQQEEAGFRSHAAMSEAGLRTQAGTGSGSMRVALYGGVGDFSESGKITGRFNLTPSRSTAGRSDADPAWRQGRGLQPPALDGFGLASRPVVATMSGRGGGGGGGFLSGLYGDVSMPNSPTVPRSASRP</sequence>
<feature type="compositionally biased region" description="Polar residues" evidence="2">
    <location>
        <begin position="1110"/>
        <end position="1123"/>
    </location>
</feature>
<feature type="compositionally biased region" description="Gly residues" evidence="2">
    <location>
        <begin position="1091"/>
        <end position="1101"/>
    </location>
</feature>
<evidence type="ECO:0000313" key="4">
    <source>
        <dbReference type="EMBL" id="GIL64138.1"/>
    </source>
</evidence>
<feature type="compositionally biased region" description="Polar residues" evidence="2">
    <location>
        <begin position="946"/>
        <end position="955"/>
    </location>
</feature>
<feature type="compositionally biased region" description="Low complexity" evidence="2">
    <location>
        <begin position="307"/>
        <end position="318"/>
    </location>
</feature>
<keyword evidence="3" id="KW-1133">Transmembrane helix</keyword>
<dbReference type="SUPFAM" id="SSF56436">
    <property type="entry name" value="C-type lectin-like"/>
    <property type="match status" value="1"/>
</dbReference>
<dbReference type="PANTHER" id="PTHR13037:SF24">
    <property type="entry name" value="POLYCOMB PROTEIN PCL-RELATED"/>
    <property type="match status" value="1"/>
</dbReference>
<evidence type="ECO:0000313" key="5">
    <source>
        <dbReference type="Proteomes" id="UP000747399"/>
    </source>
</evidence>
<feature type="transmembrane region" description="Helical" evidence="3">
    <location>
        <begin position="28"/>
        <end position="45"/>
    </location>
</feature>
<feature type="compositionally biased region" description="Pro residues" evidence="2">
    <location>
        <begin position="292"/>
        <end position="306"/>
    </location>
</feature>
<dbReference type="PANTHER" id="PTHR13037">
    <property type="entry name" value="FORMIN"/>
    <property type="match status" value="1"/>
</dbReference>
<feature type="region of interest" description="Disordered" evidence="2">
    <location>
        <begin position="987"/>
        <end position="1007"/>
    </location>
</feature>
<proteinExistence type="predicted"/>
<feature type="region of interest" description="Disordered" evidence="2">
    <location>
        <begin position="543"/>
        <end position="609"/>
    </location>
</feature>
<feature type="compositionally biased region" description="Pro residues" evidence="2">
    <location>
        <begin position="328"/>
        <end position="354"/>
    </location>
</feature>
<feature type="region of interest" description="Disordered" evidence="2">
    <location>
        <begin position="1090"/>
        <end position="1123"/>
    </location>
</feature>
<name>A0A8J4FAU6_9CHLO</name>
<gene>
    <name evidence="4" type="ORF">Vafri_18090</name>
</gene>
<keyword evidence="3" id="KW-0472">Membrane</keyword>
<dbReference type="PRINTS" id="PR01217">
    <property type="entry name" value="PRICHEXTENSN"/>
</dbReference>
<feature type="compositionally biased region" description="Polar residues" evidence="2">
    <location>
        <begin position="1046"/>
        <end position="1056"/>
    </location>
</feature>
<feature type="compositionally biased region" description="Pro residues" evidence="2">
    <location>
        <begin position="377"/>
        <end position="392"/>
    </location>
</feature>